<evidence type="ECO:0000313" key="2">
    <source>
        <dbReference type="Proteomes" id="UP000761380"/>
    </source>
</evidence>
<protein>
    <submittedName>
        <fullName evidence="1">Uncharacterized protein</fullName>
    </submittedName>
</protein>
<organism evidence="1 2">
    <name type="scientific">Selenomonas ruminantium</name>
    <dbReference type="NCBI Taxonomy" id="971"/>
    <lineage>
        <taxon>Bacteria</taxon>
        <taxon>Bacillati</taxon>
        <taxon>Bacillota</taxon>
        <taxon>Negativicutes</taxon>
        <taxon>Selenomonadales</taxon>
        <taxon>Selenomonadaceae</taxon>
        <taxon>Selenomonas</taxon>
    </lineage>
</organism>
<accession>A0A927ZQD6</accession>
<dbReference type="Proteomes" id="UP000761380">
    <property type="component" value="Unassembled WGS sequence"/>
</dbReference>
<name>A0A927ZQD6_SELRU</name>
<reference evidence="1" key="1">
    <citation type="submission" date="2019-04" db="EMBL/GenBank/DDBJ databases">
        <title>Evolution of Biomass-Degrading Anaerobic Consortia Revealed by Metagenomics.</title>
        <authorList>
            <person name="Peng X."/>
        </authorList>
    </citation>
    <scope>NUCLEOTIDE SEQUENCE</scope>
    <source>
        <strain evidence="1">SIG240</strain>
    </source>
</reference>
<comment type="caution">
    <text evidence="1">The sequence shown here is derived from an EMBL/GenBank/DDBJ whole genome shotgun (WGS) entry which is preliminary data.</text>
</comment>
<evidence type="ECO:0000313" key="1">
    <source>
        <dbReference type="EMBL" id="MBE6091686.1"/>
    </source>
</evidence>
<sequence length="68" mass="7748">MANEEKKQGLTIAEEIAAVIDAKYSIDDQIALLRQKDTKPDEWAEFNAFAEEVKAKVKESHKDDPEQE</sequence>
<gene>
    <name evidence="1" type="ORF">E7201_00685</name>
</gene>
<dbReference type="AlphaFoldDB" id="A0A927ZQD6"/>
<proteinExistence type="predicted"/>
<dbReference type="EMBL" id="SVBY01000003">
    <property type="protein sequence ID" value="MBE6091686.1"/>
    <property type="molecule type" value="Genomic_DNA"/>
</dbReference>